<feature type="binding site" evidence="6">
    <location>
        <position position="188"/>
    </location>
    <ligand>
        <name>S-adenosyl-L-methionine</name>
        <dbReference type="ChEBI" id="CHEBI:59789"/>
    </ligand>
</feature>
<dbReference type="InterPro" id="IPR001678">
    <property type="entry name" value="MeTrfase_RsmB-F_NOP2_dom"/>
</dbReference>
<dbReference type="InterPro" id="IPR029063">
    <property type="entry name" value="SAM-dependent_MTases_sf"/>
</dbReference>
<dbReference type="EMBL" id="CAXITT010000039">
    <property type="protein sequence ID" value="CAL1528854.1"/>
    <property type="molecule type" value="Genomic_DNA"/>
</dbReference>
<evidence type="ECO:0000313" key="8">
    <source>
        <dbReference type="EMBL" id="CAL1528854.1"/>
    </source>
</evidence>
<feature type="domain" description="SAM-dependent MTase RsmB/NOP-type" evidence="7">
    <location>
        <begin position="64"/>
        <end position="369"/>
    </location>
</feature>
<dbReference type="InterPro" id="IPR023267">
    <property type="entry name" value="RCMT"/>
</dbReference>
<evidence type="ECO:0000256" key="5">
    <source>
        <dbReference type="ARBA" id="ARBA00022884"/>
    </source>
</evidence>
<comment type="similarity">
    <text evidence="1 6">Belongs to the class I-like SAM-binding methyltransferase superfamily. RsmB/NOP family.</text>
</comment>
<dbReference type="PROSITE" id="PS50890">
    <property type="entry name" value="PUA"/>
    <property type="match status" value="1"/>
</dbReference>
<reference evidence="8 9" key="1">
    <citation type="submission" date="2024-04" db="EMBL/GenBank/DDBJ databases">
        <authorList>
            <consortium name="Genoscope - CEA"/>
            <person name="William W."/>
        </authorList>
    </citation>
    <scope>NUCLEOTIDE SEQUENCE [LARGE SCALE GENOMIC DNA]</scope>
</reference>
<dbReference type="Gene3D" id="2.30.130.10">
    <property type="entry name" value="PUA domain"/>
    <property type="match status" value="1"/>
</dbReference>
<dbReference type="SUPFAM" id="SSF53335">
    <property type="entry name" value="S-adenosyl-L-methionine-dependent methyltransferases"/>
    <property type="match status" value="1"/>
</dbReference>
<gene>
    <name evidence="8" type="ORF">GSLYS_00003024001</name>
</gene>
<keyword evidence="5 6" id="KW-0694">RNA-binding</keyword>
<feature type="binding site" evidence="6">
    <location>
        <position position="219"/>
    </location>
    <ligand>
        <name>S-adenosyl-L-methionine</name>
        <dbReference type="ChEBI" id="CHEBI:59789"/>
    </ligand>
</feature>
<evidence type="ECO:0000256" key="1">
    <source>
        <dbReference type="ARBA" id="ARBA00007494"/>
    </source>
</evidence>
<organism evidence="8 9">
    <name type="scientific">Lymnaea stagnalis</name>
    <name type="common">Great pond snail</name>
    <name type="synonym">Helix stagnalis</name>
    <dbReference type="NCBI Taxonomy" id="6523"/>
    <lineage>
        <taxon>Eukaryota</taxon>
        <taxon>Metazoa</taxon>
        <taxon>Spiralia</taxon>
        <taxon>Lophotrochozoa</taxon>
        <taxon>Mollusca</taxon>
        <taxon>Gastropoda</taxon>
        <taxon>Heterobranchia</taxon>
        <taxon>Euthyneura</taxon>
        <taxon>Panpulmonata</taxon>
        <taxon>Hygrophila</taxon>
        <taxon>Lymnaeoidea</taxon>
        <taxon>Lymnaeidae</taxon>
        <taxon>Lymnaea</taxon>
    </lineage>
</organism>
<dbReference type="PANTHER" id="PTHR22807">
    <property type="entry name" value="NOP2 YEAST -RELATED NOL1/NOP2/FMU SUN DOMAIN-CONTAINING"/>
    <property type="match status" value="1"/>
</dbReference>
<dbReference type="InterPro" id="IPR049560">
    <property type="entry name" value="MeTrfase_RsmB-F_NOP2_cat"/>
</dbReference>
<keyword evidence="2 6" id="KW-0489">Methyltransferase</keyword>
<dbReference type="GO" id="GO:0003723">
    <property type="term" value="F:RNA binding"/>
    <property type="evidence" value="ECO:0007669"/>
    <property type="project" value="UniProtKB-UniRule"/>
</dbReference>
<dbReference type="InterPro" id="IPR018314">
    <property type="entry name" value="RsmB/NOL1/NOP2-like_CS"/>
</dbReference>
<evidence type="ECO:0000259" key="7">
    <source>
        <dbReference type="PROSITE" id="PS51686"/>
    </source>
</evidence>
<feature type="binding site" evidence="6">
    <location>
        <begin position="164"/>
        <end position="170"/>
    </location>
    <ligand>
        <name>S-adenosyl-L-methionine</name>
        <dbReference type="ChEBI" id="CHEBI:59789"/>
    </ligand>
</feature>
<dbReference type="Proteomes" id="UP001497497">
    <property type="component" value="Unassembled WGS sequence"/>
</dbReference>
<keyword evidence="3 6" id="KW-0808">Transferase</keyword>
<feature type="active site" description="Nucleophile" evidence="6">
    <location>
        <position position="289"/>
    </location>
</feature>
<evidence type="ECO:0000256" key="4">
    <source>
        <dbReference type="ARBA" id="ARBA00022691"/>
    </source>
</evidence>
<feature type="binding site" evidence="6">
    <location>
        <position position="239"/>
    </location>
    <ligand>
        <name>S-adenosyl-L-methionine</name>
        <dbReference type="ChEBI" id="CHEBI:59789"/>
    </ligand>
</feature>
<dbReference type="GO" id="GO:0008173">
    <property type="term" value="F:RNA methyltransferase activity"/>
    <property type="evidence" value="ECO:0007669"/>
    <property type="project" value="InterPro"/>
</dbReference>
<dbReference type="Pfam" id="PF01189">
    <property type="entry name" value="Methyltr_RsmB-F"/>
    <property type="match status" value="1"/>
</dbReference>
<keyword evidence="9" id="KW-1185">Reference proteome</keyword>
<dbReference type="CDD" id="cd21150">
    <property type="entry name" value="PUA_NSun6-like"/>
    <property type="match status" value="1"/>
</dbReference>
<evidence type="ECO:0000256" key="6">
    <source>
        <dbReference type="PROSITE-ProRule" id="PRU01023"/>
    </source>
</evidence>
<evidence type="ECO:0000313" key="9">
    <source>
        <dbReference type="Proteomes" id="UP001497497"/>
    </source>
</evidence>
<dbReference type="Gene3D" id="3.40.50.150">
    <property type="entry name" value="Vaccinia Virus protein VP39"/>
    <property type="match status" value="1"/>
</dbReference>
<sequence length="372" mass="40827">MTGWDKFDAYLHSTLKDCIIIPNRGPHDITETDKEVIVDTTCGMAILRGAHVYKNGIIGAPHSLRADDTVSVYADLEGKCLKGTTVYSGMKVLVGNGISQVSRSDIFNSNTSRRGIGILMTEPIFQAPSLSDLNLDWVVPQNLPSIVCVHVLDPKQGETILDMCAAPGGKTSHIAALMENTGRIVALDKSQKRALLMERFKTPNMEIYTFDATHAVLADAVLTGGPPYPPASFDRILVDAPCSALGQRPSFINNITLKQLQSFPVIQHQLLLTAVKLLKPGGVIVYSTCTVTKEENEDQVSRLLAKCPEIRLLSTPWRGAGADYDCDLTNEQRSQVLRFDPYNITADPTHIVSCDYDTIGFFIAKFQKDFVL</sequence>
<dbReference type="SUPFAM" id="SSF88697">
    <property type="entry name" value="PUA domain-like"/>
    <property type="match status" value="1"/>
</dbReference>
<evidence type="ECO:0000256" key="2">
    <source>
        <dbReference type="ARBA" id="ARBA00022603"/>
    </source>
</evidence>
<dbReference type="InterPro" id="IPR036974">
    <property type="entry name" value="PUA_sf"/>
</dbReference>
<dbReference type="PANTHER" id="PTHR22807:SF34">
    <property type="entry name" value="TRNA (CYTOSINE(72)-C(5))-METHYLTRANSFERASE NSUN6"/>
    <property type="match status" value="1"/>
</dbReference>
<dbReference type="CDD" id="cd02440">
    <property type="entry name" value="AdoMet_MTases"/>
    <property type="match status" value="1"/>
</dbReference>
<dbReference type="AlphaFoldDB" id="A0AAV2H7T9"/>
<dbReference type="PROSITE" id="PS01153">
    <property type="entry name" value="NOL1_NOP2_SUN"/>
    <property type="match status" value="1"/>
</dbReference>
<protein>
    <recommendedName>
        <fullName evidence="7">SAM-dependent MTase RsmB/NOP-type domain-containing protein</fullName>
    </recommendedName>
</protein>
<comment type="caution">
    <text evidence="8">The sequence shown here is derived from an EMBL/GenBank/DDBJ whole genome shotgun (WGS) entry which is preliminary data.</text>
</comment>
<keyword evidence="4 6" id="KW-0949">S-adenosyl-L-methionine</keyword>
<proteinExistence type="inferred from homology"/>
<dbReference type="PROSITE" id="PS51686">
    <property type="entry name" value="SAM_MT_RSMB_NOP"/>
    <property type="match status" value="1"/>
</dbReference>
<dbReference type="InterPro" id="IPR015947">
    <property type="entry name" value="PUA-like_sf"/>
</dbReference>
<dbReference type="GO" id="GO:0001510">
    <property type="term" value="P:RNA methylation"/>
    <property type="evidence" value="ECO:0007669"/>
    <property type="project" value="InterPro"/>
</dbReference>
<name>A0AAV2H7T9_LYMST</name>
<evidence type="ECO:0000256" key="3">
    <source>
        <dbReference type="ARBA" id="ARBA00022679"/>
    </source>
</evidence>
<accession>A0AAV2H7T9</accession>
<dbReference type="PRINTS" id="PR02008">
    <property type="entry name" value="RCMTFAMILY"/>
</dbReference>